<sequence>MKLSKNSANPIQVKLVARNIVQHLGIWTSHQKILVCDDVSYIGGLDMTYGRFDTNEHPLFATTSEFGSQWYNRVNPALNIITEAQYNNSKGTLPRQPWHDIHCRLKGNISFDITKHFLRRWNDNKPTKEEDDINALIRTSEGPADDADSEDKWTSQLFLSYEKGRLKSIHEEYLTAIGRAKEFIYIENQFLITDPDHWSDNKNSRNKVPKAIVDRLVACEQLKVVIVIPFVPESNGPLDESFINKALLDIQCKIIQNMHSYKPLVEKYGVEGVKNKLVFVSLGKTEQSPHDGKWYSNMIYVHSKLMIVDDEYVIVGSANLNERSLDGDRDNEICVSMYNQSEQIKKFRNDLFVEHFGSELAMLYDRDRSDFMVRLSERAMLNLYLFVQKSPLVGNVILHDKPHEMSVVEQIKAFALRRHLYLVTSPEPIEDTRELIQMNIEK</sequence>
<proteinExistence type="predicted"/>
<dbReference type="SMART" id="SM00155">
    <property type="entry name" value="PLDc"/>
    <property type="match status" value="2"/>
</dbReference>
<evidence type="ECO:0000256" key="3">
    <source>
        <dbReference type="ARBA" id="ARBA00022801"/>
    </source>
</evidence>
<dbReference type="GO" id="GO:0004630">
    <property type="term" value="F:phospholipase D activity"/>
    <property type="evidence" value="ECO:0007669"/>
    <property type="project" value="UniProtKB-EC"/>
</dbReference>
<dbReference type="EMBL" id="JAOPGA020001743">
    <property type="protein sequence ID" value="KAL0491009.1"/>
    <property type="molecule type" value="Genomic_DNA"/>
</dbReference>
<reference evidence="7 8" key="1">
    <citation type="submission" date="2024-03" db="EMBL/GenBank/DDBJ databases">
        <title>The Acrasis kona genome and developmental transcriptomes reveal deep origins of eukaryotic multicellular pathways.</title>
        <authorList>
            <person name="Sheikh S."/>
            <person name="Fu C.-J."/>
            <person name="Brown M.W."/>
            <person name="Baldauf S.L."/>
        </authorList>
    </citation>
    <scope>NUCLEOTIDE SEQUENCE [LARGE SCALE GENOMIC DNA]</scope>
    <source>
        <strain evidence="7 8">ATCC MYA-3509</strain>
    </source>
</reference>
<dbReference type="Pfam" id="PF13091">
    <property type="entry name" value="PLDc_2"/>
    <property type="match status" value="1"/>
</dbReference>
<dbReference type="PANTHER" id="PTHR18896:SF60">
    <property type="entry name" value="PHOSPHOLIPASE D"/>
    <property type="match status" value="1"/>
</dbReference>
<feature type="domain" description="PLD phosphodiesterase" evidence="6">
    <location>
        <begin position="297"/>
        <end position="324"/>
    </location>
</feature>
<keyword evidence="3" id="KW-0378">Hydrolase</keyword>
<dbReference type="Gene3D" id="3.30.870.10">
    <property type="entry name" value="Endonuclease Chain A"/>
    <property type="match status" value="2"/>
</dbReference>
<evidence type="ECO:0000313" key="7">
    <source>
        <dbReference type="EMBL" id="KAL0491009.1"/>
    </source>
</evidence>
<keyword evidence="5" id="KW-0443">Lipid metabolism</keyword>
<name>A0AAW2ZQI8_9EUKA</name>
<dbReference type="GO" id="GO:0005886">
    <property type="term" value="C:plasma membrane"/>
    <property type="evidence" value="ECO:0007669"/>
    <property type="project" value="TreeGrafter"/>
</dbReference>
<evidence type="ECO:0000256" key="4">
    <source>
        <dbReference type="ARBA" id="ARBA00022963"/>
    </source>
</evidence>
<evidence type="ECO:0000256" key="1">
    <source>
        <dbReference type="ARBA" id="ARBA00012027"/>
    </source>
</evidence>
<keyword evidence="4" id="KW-0442">Lipid degradation</keyword>
<keyword evidence="2" id="KW-0677">Repeat</keyword>
<dbReference type="Proteomes" id="UP001431209">
    <property type="component" value="Unassembled WGS sequence"/>
</dbReference>
<evidence type="ECO:0000256" key="5">
    <source>
        <dbReference type="ARBA" id="ARBA00023098"/>
    </source>
</evidence>
<dbReference type="AlphaFoldDB" id="A0AAW2ZQI8"/>
<dbReference type="InterPro" id="IPR025202">
    <property type="entry name" value="PLD-like_dom"/>
</dbReference>
<dbReference type="InterPro" id="IPR015679">
    <property type="entry name" value="PLipase_D_fam"/>
</dbReference>
<evidence type="ECO:0000313" key="8">
    <source>
        <dbReference type="Proteomes" id="UP001431209"/>
    </source>
</evidence>
<dbReference type="EC" id="3.1.4.4" evidence="1"/>
<keyword evidence="8" id="KW-1185">Reference proteome</keyword>
<gene>
    <name evidence="7" type="ORF">AKO1_002709</name>
</gene>
<accession>A0AAW2ZQI8</accession>
<protein>
    <recommendedName>
        <fullName evidence="1">phospholipase D</fullName>
        <ecNumber evidence="1">3.1.4.4</ecNumber>
    </recommendedName>
</protein>
<dbReference type="PANTHER" id="PTHR18896">
    <property type="entry name" value="PHOSPHOLIPASE D"/>
    <property type="match status" value="1"/>
</dbReference>
<evidence type="ECO:0000259" key="6">
    <source>
        <dbReference type="PROSITE" id="PS50035"/>
    </source>
</evidence>
<organism evidence="7 8">
    <name type="scientific">Acrasis kona</name>
    <dbReference type="NCBI Taxonomy" id="1008807"/>
    <lineage>
        <taxon>Eukaryota</taxon>
        <taxon>Discoba</taxon>
        <taxon>Heterolobosea</taxon>
        <taxon>Tetramitia</taxon>
        <taxon>Eutetramitia</taxon>
        <taxon>Acrasidae</taxon>
        <taxon>Acrasis</taxon>
    </lineage>
</organism>
<dbReference type="SUPFAM" id="SSF56024">
    <property type="entry name" value="Phospholipase D/nuclease"/>
    <property type="match status" value="2"/>
</dbReference>
<evidence type="ECO:0000256" key="2">
    <source>
        <dbReference type="ARBA" id="ARBA00022737"/>
    </source>
</evidence>
<feature type="domain" description="PLD phosphodiesterase" evidence="6">
    <location>
        <begin position="25"/>
        <end position="51"/>
    </location>
</feature>
<dbReference type="GO" id="GO:0009395">
    <property type="term" value="P:phospholipid catabolic process"/>
    <property type="evidence" value="ECO:0007669"/>
    <property type="project" value="TreeGrafter"/>
</dbReference>
<dbReference type="PROSITE" id="PS50035">
    <property type="entry name" value="PLD"/>
    <property type="match status" value="2"/>
</dbReference>
<comment type="caution">
    <text evidence="7">The sequence shown here is derived from an EMBL/GenBank/DDBJ whole genome shotgun (WGS) entry which is preliminary data.</text>
</comment>
<dbReference type="InterPro" id="IPR001736">
    <property type="entry name" value="PLipase_D/transphosphatidylase"/>
</dbReference>